<keyword evidence="4" id="KW-0326">Glycosidase</keyword>
<dbReference type="InterPro" id="IPR023296">
    <property type="entry name" value="Glyco_hydro_beta-prop_sf"/>
</dbReference>
<dbReference type="SMART" id="SM00458">
    <property type="entry name" value="RICIN"/>
    <property type="match status" value="2"/>
</dbReference>
<organism evidence="6 7">
    <name type="scientific">Paradesertivirga mongoliensis</name>
    <dbReference type="NCBI Taxonomy" id="2100740"/>
    <lineage>
        <taxon>Bacteria</taxon>
        <taxon>Pseudomonadati</taxon>
        <taxon>Bacteroidota</taxon>
        <taxon>Sphingobacteriia</taxon>
        <taxon>Sphingobacteriales</taxon>
        <taxon>Sphingobacteriaceae</taxon>
        <taxon>Paradesertivirga</taxon>
    </lineage>
</organism>
<proteinExistence type="inferred from homology"/>
<dbReference type="Proteomes" id="UP001597387">
    <property type="component" value="Unassembled WGS sequence"/>
</dbReference>
<dbReference type="Pfam" id="PF18962">
    <property type="entry name" value="Por_Secre_tail"/>
    <property type="match status" value="1"/>
</dbReference>
<keyword evidence="2" id="KW-0732">Signal</keyword>
<dbReference type="InterPro" id="IPR026444">
    <property type="entry name" value="Secre_tail"/>
</dbReference>
<dbReference type="InterPro" id="IPR006710">
    <property type="entry name" value="Glyco_hydro_43"/>
</dbReference>
<evidence type="ECO:0000259" key="5">
    <source>
        <dbReference type="SMART" id="SM00458"/>
    </source>
</evidence>
<protein>
    <submittedName>
        <fullName evidence="6">Family 43 glycosylhydrolase</fullName>
    </submittedName>
</protein>
<dbReference type="RefSeq" id="WP_255905537.1">
    <property type="nucleotide sequence ID" value="NZ_JAFMZO010000006.1"/>
</dbReference>
<accession>A0ABW4ZSF6</accession>
<dbReference type="CDD" id="cd18820">
    <property type="entry name" value="GH43_LbAraf43-like"/>
    <property type="match status" value="1"/>
</dbReference>
<dbReference type="InterPro" id="IPR035992">
    <property type="entry name" value="Ricin_B-like_lectins"/>
</dbReference>
<evidence type="ECO:0000256" key="4">
    <source>
        <dbReference type="ARBA" id="ARBA00023295"/>
    </source>
</evidence>
<dbReference type="InterPro" id="IPR000772">
    <property type="entry name" value="Ricin_B_lectin"/>
</dbReference>
<sequence>MKQIVLLSKRLQLKSNLGCIILLNFITLLIVCSKPLQAQTFQNPVRAGAADPAMVYYNGFYYLTFTNGNQLDIVKSATIAGLATAPPSLVWTDGTPNRCCYMWAPDLKLLNKPDGAPGEKRWYLYYSAADAPLNNIHRNYVLESSGLDPLGPYTFKGKLAPLNEDARAIDANILVKDDGSLYYLWSSNQNTRISIATMSNPWTVNGNKVILSAPTYGWEMVGAAVNENPATVKRNGKTFLTYSASTCFSSDYTVGMLVNTDGNYMNPGSWTKLNYPVFAKASNDGVYGPGGSDFFKSPDGLEDWIVYHATTNPAGECGAGRSTRIQKITWDVNDNPIFGMPASTSTNLFLPSGDVAADPANNRTIISGLTYKITRKGTPLCLDVANNSSADGANVGIWNPYGSDGQKWVTTLQTDGTYKLLHKNTNQVLSSEGNSAIAGANVVQSTEAGLDGQRWNIQPQPNGFHKLVRKGSSLCLDVANNSSTAGANVGQWHDIGVDGQRWKMEVVGEVISGATYKLLHKGTNQYLASYNNSSQAGADVVQATGNGDDGQQWVITLEAGGFYKLKRKNTSLCLDVANNSSSPGADVGQWLDHGGDAQRWNIVHVSDGYFKLVHKGTTQCLDVAYNSSSHNANVGQWNDTGLDGQRWRLELVSLPNQGLMASKEENMTLGIEPSDELKAVNTSLNVYPNPLRNTSTITFLQDITGEASVALYNLTGKRILSIFNGILDKNRSYNFEINKEKLDNGYYIIKAWNKKDSKTVNLLVQ</sequence>
<dbReference type="PANTHER" id="PTHR43817:SF1">
    <property type="entry name" value="HYDROLASE, FAMILY 43, PUTATIVE (AFU_ORTHOLOGUE AFUA_3G01660)-RELATED"/>
    <property type="match status" value="1"/>
</dbReference>
<reference evidence="7" key="1">
    <citation type="journal article" date="2019" name="Int. J. Syst. Evol. Microbiol.">
        <title>The Global Catalogue of Microorganisms (GCM) 10K type strain sequencing project: providing services to taxonomists for standard genome sequencing and annotation.</title>
        <authorList>
            <consortium name="The Broad Institute Genomics Platform"/>
            <consortium name="The Broad Institute Genome Sequencing Center for Infectious Disease"/>
            <person name="Wu L."/>
            <person name="Ma J."/>
        </authorList>
    </citation>
    <scope>NUCLEOTIDE SEQUENCE [LARGE SCALE GENOMIC DNA]</scope>
    <source>
        <strain evidence="7">KCTC 42217</strain>
    </source>
</reference>
<feature type="domain" description="Ricin B lectin" evidence="5">
    <location>
        <begin position="513"/>
        <end position="650"/>
    </location>
</feature>
<dbReference type="Pfam" id="PF04616">
    <property type="entry name" value="Glyco_hydro_43"/>
    <property type="match status" value="1"/>
</dbReference>
<evidence type="ECO:0000256" key="3">
    <source>
        <dbReference type="ARBA" id="ARBA00022801"/>
    </source>
</evidence>
<dbReference type="SUPFAM" id="SSF50370">
    <property type="entry name" value="Ricin B-like lectins"/>
    <property type="match status" value="2"/>
</dbReference>
<dbReference type="NCBIfam" id="TIGR04183">
    <property type="entry name" value="Por_Secre_tail"/>
    <property type="match status" value="1"/>
</dbReference>
<comment type="caution">
    <text evidence="6">The sequence shown here is derived from an EMBL/GenBank/DDBJ whole genome shotgun (WGS) entry which is preliminary data.</text>
</comment>
<gene>
    <name evidence="6" type="ORF">ACFSJU_19305</name>
</gene>
<feature type="domain" description="Ricin B lectin" evidence="5">
    <location>
        <begin position="370"/>
        <end position="505"/>
    </location>
</feature>
<evidence type="ECO:0000313" key="7">
    <source>
        <dbReference type="Proteomes" id="UP001597387"/>
    </source>
</evidence>
<dbReference type="Gene3D" id="2.115.10.20">
    <property type="entry name" value="Glycosyl hydrolase domain, family 43"/>
    <property type="match status" value="1"/>
</dbReference>
<evidence type="ECO:0000256" key="2">
    <source>
        <dbReference type="ARBA" id="ARBA00022729"/>
    </source>
</evidence>
<comment type="similarity">
    <text evidence="1">Belongs to the glycosyl hydrolase 43 family.</text>
</comment>
<name>A0ABW4ZSF6_9SPHI</name>
<dbReference type="PANTHER" id="PTHR43817">
    <property type="entry name" value="GLYCOSYL HYDROLASE"/>
    <property type="match status" value="1"/>
</dbReference>
<evidence type="ECO:0000256" key="1">
    <source>
        <dbReference type="ARBA" id="ARBA00009865"/>
    </source>
</evidence>
<dbReference type="PROSITE" id="PS50231">
    <property type="entry name" value="RICIN_B_LECTIN"/>
    <property type="match status" value="2"/>
</dbReference>
<dbReference type="CDD" id="cd00161">
    <property type="entry name" value="beta-trefoil_Ricin-like"/>
    <property type="match status" value="2"/>
</dbReference>
<dbReference type="SUPFAM" id="SSF75005">
    <property type="entry name" value="Arabinanase/levansucrase/invertase"/>
    <property type="match status" value="1"/>
</dbReference>
<keyword evidence="7" id="KW-1185">Reference proteome</keyword>
<dbReference type="EMBL" id="JBHUHZ010000005">
    <property type="protein sequence ID" value="MFD2164562.1"/>
    <property type="molecule type" value="Genomic_DNA"/>
</dbReference>
<dbReference type="Pfam" id="PF14200">
    <property type="entry name" value="RicinB_lectin_2"/>
    <property type="match status" value="3"/>
</dbReference>
<dbReference type="Gene3D" id="2.80.10.50">
    <property type="match status" value="3"/>
</dbReference>
<evidence type="ECO:0000313" key="6">
    <source>
        <dbReference type="EMBL" id="MFD2164562.1"/>
    </source>
</evidence>
<keyword evidence="3" id="KW-0378">Hydrolase</keyword>